<keyword evidence="1" id="KW-1133">Transmembrane helix</keyword>
<comment type="caution">
    <text evidence="2">The sequence shown here is derived from an EMBL/GenBank/DDBJ whole genome shotgun (WGS) entry which is preliminary data.</text>
</comment>
<keyword evidence="1" id="KW-0472">Membrane</keyword>
<feature type="transmembrane region" description="Helical" evidence="1">
    <location>
        <begin position="46"/>
        <end position="74"/>
    </location>
</feature>
<reference evidence="2 3" key="1">
    <citation type="journal article" date="2014" name="FEMS Microbiol. Ecol.">
        <title>Genomic differentiation among two strains of the PS1 clade isolated from geographically separated marine habitats.</title>
        <authorList>
            <person name="Jimenez-Infante F."/>
            <person name="Ngugi D.K."/>
            <person name="Alam I."/>
            <person name="Rashid M."/>
            <person name="Baalawi W."/>
            <person name="Kamau A.A."/>
            <person name="Bajic V.B."/>
            <person name="Stingl U."/>
        </authorList>
    </citation>
    <scope>NUCLEOTIDE SEQUENCE [LARGE SCALE GENOMIC DNA]</scope>
    <source>
        <strain evidence="2 3">RS24</strain>
    </source>
</reference>
<name>U2WR54_9PROT</name>
<dbReference type="Proteomes" id="UP000016762">
    <property type="component" value="Unassembled WGS sequence"/>
</dbReference>
<proteinExistence type="predicted"/>
<evidence type="ECO:0000256" key="1">
    <source>
        <dbReference type="SAM" id="Phobius"/>
    </source>
</evidence>
<dbReference type="OrthoDB" id="9867450at2"/>
<dbReference type="EMBL" id="AWXE01000004">
    <property type="protein sequence ID" value="ERL46060.1"/>
    <property type="molecule type" value="Genomic_DNA"/>
</dbReference>
<evidence type="ECO:0000313" key="3">
    <source>
        <dbReference type="Proteomes" id="UP000016762"/>
    </source>
</evidence>
<protein>
    <submittedName>
        <fullName evidence="2">Domain containing protein</fullName>
    </submittedName>
</protein>
<gene>
    <name evidence="2" type="ORF">RS24_01043</name>
</gene>
<accession>U2WR54</accession>
<evidence type="ECO:0000313" key="2">
    <source>
        <dbReference type="EMBL" id="ERL46060.1"/>
    </source>
</evidence>
<keyword evidence="1" id="KW-0812">Transmembrane</keyword>
<organism evidence="2 3">
    <name type="scientific">Candidatus Micropelagius thuwalensis</name>
    <dbReference type="NCBI Taxonomy" id="1397666"/>
    <lineage>
        <taxon>Bacteria</taxon>
        <taxon>Pseudomonadati</taxon>
        <taxon>Pseudomonadota</taxon>
        <taxon>Alphaproteobacteria</taxon>
        <taxon>PS1 clade</taxon>
        <taxon>Candidatus Micropelagius</taxon>
    </lineage>
</organism>
<sequence>MSLQKSYKLISDALLPDFPVVSEVEKTKIVDDASIFIQKQISLQPYFILVPILVLVFLMAVTIRIAGPSFIVFWRKIPGGKMVERLFRSLVIIKFMENEEVLSLLGEKTGKERIEIYRKKRNV</sequence>
<dbReference type="RefSeq" id="WP_021777039.1">
    <property type="nucleotide sequence ID" value="NZ_AWXE01000004.1"/>
</dbReference>
<keyword evidence="3" id="KW-1185">Reference proteome</keyword>
<dbReference type="AlphaFoldDB" id="U2WR54"/>
<dbReference type="STRING" id="1397666.RS24_01043"/>